<dbReference type="GO" id="GO:0051301">
    <property type="term" value="P:cell division"/>
    <property type="evidence" value="ECO:0007669"/>
    <property type="project" value="UniProtKB-KW"/>
</dbReference>
<dbReference type="InterPro" id="IPR036525">
    <property type="entry name" value="Tubulin/FtsZ_GTPase_sf"/>
</dbReference>
<keyword evidence="4" id="KW-1185">Reference proteome</keyword>
<dbReference type="EMBL" id="JAFBDR010000024">
    <property type="protein sequence ID" value="MBM7572959.1"/>
    <property type="molecule type" value="Genomic_DNA"/>
</dbReference>
<sequence>METAVRIYQMNSGFSETEEAMAAKLEPNDMCFYRFIGGNSSETDDLTNQLYELKEKRVLLIGVFRFPFRFEGKKRFQTATTQYFRMKELCDAVIYFNSDGLMETIDTNTTIRDANLIFNAIEEQTIESLKEMIQMTGEMNIDFQDIQTFIKGNKGPLFLHTVEGESFDEPLKYLISTPYLPEDFTDGKQLILNIGYTRDMDMEAFRQINLRLHDLFSKADLFKLGSYFIDEPGERFKITLLVNGIEDPIDRPSDYKKIPKYMGLLRKWQLLGQK</sequence>
<dbReference type="PANTHER" id="PTHR30314">
    <property type="entry name" value="CELL DIVISION PROTEIN FTSZ-RELATED"/>
    <property type="match status" value="1"/>
</dbReference>
<reference evidence="3 4" key="1">
    <citation type="submission" date="2021-01" db="EMBL/GenBank/DDBJ databases">
        <title>Genomic Encyclopedia of Type Strains, Phase IV (KMG-IV): sequencing the most valuable type-strain genomes for metagenomic binning, comparative biology and taxonomic classification.</title>
        <authorList>
            <person name="Goeker M."/>
        </authorList>
    </citation>
    <scope>NUCLEOTIDE SEQUENCE [LARGE SCALE GENOMIC DNA]</scope>
    <source>
        <strain evidence="3 4">DSM 23711</strain>
    </source>
</reference>
<dbReference type="Proteomes" id="UP001296943">
    <property type="component" value="Unassembled WGS sequence"/>
</dbReference>
<keyword evidence="2" id="KW-0342">GTP-binding</keyword>
<keyword evidence="3" id="KW-0131">Cell cycle</keyword>
<dbReference type="InterPro" id="IPR003008">
    <property type="entry name" value="Tubulin_FtsZ_GTPase"/>
</dbReference>
<dbReference type="InterPro" id="IPR008280">
    <property type="entry name" value="Tub_FtsZ_C"/>
</dbReference>
<accession>A0ABS2N4D5</accession>
<dbReference type="InterPro" id="IPR045061">
    <property type="entry name" value="FtsZ/CetZ"/>
</dbReference>
<gene>
    <name evidence="3" type="ORF">JOC48_003507</name>
</gene>
<protein>
    <submittedName>
        <fullName evidence="3">Cell division protein FtsZ</fullName>
    </submittedName>
</protein>
<proteinExistence type="predicted"/>
<evidence type="ECO:0000256" key="2">
    <source>
        <dbReference type="ARBA" id="ARBA00023134"/>
    </source>
</evidence>
<comment type="caution">
    <text evidence="3">The sequence shown here is derived from an EMBL/GenBank/DDBJ whole genome shotgun (WGS) entry which is preliminary data.</text>
</comment>
<keyword evidence="1" id="KW-0547">Nucleotide-binding</keyword>
<evidence type="ECO:0000256" key="1">
    <source>
        <dbReference type="ARBA" id="ARBA00022741"/>
    </source>
</evidence>
<keyword evidence="3" id="KW-0132">Cell division</keyword>
<dbReference type="SUPFAM" id="SSF55307">
    <property type="entry name" value="Tubulin C-terminal domain-like"/>
    <property type="match status" value="1"/>
</dbReference>
<dbReference type="SUPFAM" id="SSF52490">
    <property type="entry name" value="Tubulin nucleotide-binding domain-like"/>
    <property type="match status" value="1"/>
</dbReference>
<evidence type="ECO:0000313" key="3">
    <source>
        <dbReference type="EMBL" id="MBM7572959.1"/>
    </source>
</evidence>
<dbReference type="Gene3D" id="3.40.50.1440">
    <property type="entry name" value="Tubulin/FtsZ, GTPase domain"/>
    <property type="match status" value="1"/>
</dbReference>
<evidence type="ECO:0000313" key="4">
    <source>
        <dbReference type="Proteomes" id="UP001296943"/>
    </source>
</evidence>
<name>A0ABS2N4D5_9BACI</name>
<organism evidence="3 4">
    <name type="scientific">Aquibacillus albus</name>
    <dbReference type="NCBI Taxonomy" id="1168171"/>
    <lineage>
        <taxon>Bacteria</taxon>
        <taxon>Bacillati</taxon>
        <taxon>Bacillota</taxon>
        <taxon>Bacilli</taxon>
        <taxon>Bacillales</taxon>
        <taxon>Bacillaceae</taxon>
        <taxon>Aquibacillus</taxon>
    </lineage>
</organism>
<dbReference type="PANTHER" id="PTHR30314:SF3">
    <property type="entry name" value="MITOCHONDRIAL DIVISION PROTEIN FSZA"/>
    <property type="match status" value="1"/>
</dbReference>
<dbReference type="PRINTS" id="PR00423">
    <property type="entry name" value="CELLDVISFTSZ"/>
</dbReference>